<dbReference type="AlphaFoldDB" id="A0A5S4GD15"/>
<proteinExistence type="predicted"/>
<dbReference type="InterPro" id="IPR012318">
    <property type="entry name" value="HTH_CRP"/>
</dbReference>
<evidence type="ECO:0000256" key="3">
    <source>
        <dbReference type="ARBA" id="ARBA00023163"/>
    </source>
</evidence>
<dbReference type="InterPro" id="IPR014710">
    <property type="entry name" value="RmlC-like_jellyroll"/>
</dbReference>
<keyword evidence="3" id="KW-0804">Transcription</keyword>
<evidence type="ECO:0000256" key="1">
    <source>
        <dbReference type="ARBA" id="ARBA00023015"/>
    </source>
</evidence>
<dbReference type="InterPro" id="IPR018490">
    <property type="entry name" value="cNMP-bd_dom_sf"/>
</dbReference>
<dbReference type="PROSITE" id="PS50042">
    <property type="entry name" value="CNMP_BINDING_3"/>
    <property type="match status" value="1"/>
</dbReference>
<dbReference type="Pfam" id="PF00027">
    <property type="entry name" value="cNMP_binding"/>
    <property type="match status" value="1"/>
</dbReference>
<dbReference type="SUPFAM" id="SSF51206">
    <property type="entry name" value="cAMP-binding domain-like"/>
    <property type="match status" value="1"/>
</dbReference>
<evidence type="ECO:0000313" key="6">
    <source>
        <dbReference type="EMBL" id="TMR30895.1"/>
    </source>
</evidence>
<dbReference type="GO" id="GO:0003700">
    <property type="term" value="F:DNA-binding transcription factor activity"/>
    <property type="evidence" value="ECO:0007669"/>
    <property type="project" value="TreeGrafter"/>
</dbReference>
<dbReference type="PANTHER" id="PTHR24567:SF74">
    <property type="entry name" value="HTH-TYPE TRANSCRIPTIONAL REGULATOR ARCR"/>
    <property type="match status" value="1"/>
</dbReference>
<evidence type="ECO:0000259" key="4">
    <source>
        <dbReference type="PROSITE" id="PS50042"/>
    </source>
</evidence>
<dbReference type="SUPFAM" id="SSF46785">
    <property type="entry name" value="Winged helix' DNA-binding domain"/>
    <property type="match status" value="1"/>
</dbReference>
<keyword evidence="2" id="KW-0238">DNA-binding</keyword>
<dbReference type="GO" id="GO:0005829">
    <property type="term" value="C:cytosol"/>
    <property type="evidence" value="ECO:0007669"/>
    <property type="project" value="TreeGrafter"/>
</dbReference>
<dbReference type="PROSITE" id="PS51063">
    <property type="entry name" value="HTH_CRP_2"/>
    <property type="match status" value="1"/>
</dbReference>
<sequence length="241" mass="25555">MPTRTSRAGPAADPGDAFWDALDGRERAALRAVARPRKYAPRAPLCYQGDDSDHIIVIESGWAKVVASSADGHAVVLAVRGPGDLVCESAVLGRRERSATVQALDQVRALLVPAARFTAFLDAHPGVWMLVSGTFVRRLDDAGRRLQAHVSAQGPRRLAILLADLAEMSARQGAAGAGGAVPIGPPLSQEELGSWMDASRETVARALAVLRDAGLVRTGRRRITVLDPRGLRAFADGAFTL</sequence>
<evidence type="ECO:0000313" key="7">
    <source>
        <dbReference type="Proteomes" id="UP000305238"/>
    </source>
</evidence>
<dbReference type="OrthoDB" id="41390at2"/>
<name>A0A5S4GD15_9ACTN</name>
<evidence type="ECO:0000259" key="5">
    <source>
        <dbReference type="PROSITE" id="PS51063"/>
    </source>
</evidence>
<dbReference type="Pfam" id="PF13545">
    <property type="entry name" value="HTH_Crp_2"/>
    <property type="match status" value="1"/>
</dbReference>
<dbReference type="InterPro" id="IPR050397">
    <property type="entry name" value="Env_Response_Regulators"/>
</dbReference>
<reference evidence="6 7" key="1">
    <citation type="submission" date="2019-05" db="EMBL/GenBank/DDBJ databases">
        <title>Draft genome sequence of Actinomadura geliboluensis A8036.</title>
        <authorList>
            <person name="Saricaoglu S."/>
            <person name="Isik K."/>
        </authorList>
    </citation>
    <scope>NUCLEOTIDE SEQUENCE [LARGE SCALE GENOMIC DNA]</scope>
    <source>
        <strain evidence="6 7">A8036</strain>
    </source>
</reference>
<dbReference type="PANTHER" id="PTHR24567">
    <property type="entry name" value="CRP FAMILY TRANSCRIPTIONAL REGULATORY PROTEIN"/>
    <property type="match status" value="1"/>
</dbReference>
<accession>A0A5S4GD15</accession>
<protein>
    <submittedName>
        <fullName evidence="6">Crp/Fnr family transcriptional regulator</fullName>
    </submittedName>
</protein>
<keyword evidence="7" id="KW-1185">Reference proteome</keyword>
<dbReference type="SMART" id="SM00100">
    <property type="entry name" value="cNMP"/>
    <property type="match status" value="1"/>
</dbReference>
<dbReference type="InterPro" id="IPR036390">
    <property type="entry name" value="WH_DNA-bd_sf"/>
</dbReference>
<dbReference type="Gene3D" id="1.10.10.10">
    <property type="entry name" value="Winged helix-like DNA-binding domain superfamily/Winged helix DNA-binding domain"/>
    <property type="match status" value="1"/>
</dbReference>
<dbReference type="InterPro" id="IPR036388">
    <property type="entry name" value="WH-like_DNA-bd_sf"/>
</dbReference>
<comment type="caution">
    <text evidence="6">The sequence shown here is derived from an EMBL/GenBank/DDBJ whole genome shotgun (WGS) entry which is preliminary data.</text>
</comment>
<organism evidence="6 7">
    <name type="scientific">Actinomadura geliboluensis</name>
    <dbReference type="NCBI Taxonomy" id="882440"/>
    <lineage>
        <taxon>Bacteria</taxon>
        <taxon>Bacillati</taxon>
        <taxon>Actinomycetota</taxon>
        <taxon>Actinomycetes</taxon>
        <taxon>Streptosporangiales</taxon>
        <taxon>Thermomonosporaceae</taxon>
        <taxon>Actinomadura</taxon>
    </lineage>
</organism>
<feature type="domain" description="HTH crp-type" evidence="5">
    <location>
        <begin position="152"/>
        <end position="229"/>
    </location>
</feature>
<dbReference type="SMART" id="SM00419">
    <property type="entry name" value="HTH_CRP"/>
    <property type="match status" value="1"/>
</dbReference>
<dbReference type="InterPro" id="IPR000595">
    <property type="entry name" value="cNMP-bd_dom"/>
</dbReference>
<keyword evidence="1" id="KW-0805">Transcription regulation</keyword>
<dbReference type="GO" id="GO:0003677">
    <property type="term" value="F:DNA binding"/>
    <property type="evidence" value="ECO:0007669"/>
    <property type="project" value="UniProtKB-KW"/>
</dbReference>
<gene>
    <name evidence="6" type="ORF">ETD96_32825</name>
</gene>
<dbReference type="EMBL" id="VCKZ01000322">
    <property type="protein sequence ID" value="TMR30895.1"/>
    <property type="molecule type" value="Genomic_DNA"/>
</dbReference>
<dbReference type="Gene3D" id="2.60.120.10">
    <property type="entry name" value="Jelly Rolls"/>
    <property type="match status" value="1"/>
</dbReference>
<feature type="domain" description="Cyclic nucleotide-binding" evidence="4">
    <location>
        <begin position="18"/>
        <end position="138"/>
    </location>
</feature>
<dbReference type="CDD" id="cd00038">
    <property type="entry name" value="CAP_ED"/>
    <property type="match status" value="1"/>
</dbReference>
<evidence type="ECO:0000256" key="2">
    <source>
        <dbReference type="ARBA" id="ARBA00023125"/>
    </source>
</evidence>
<dbReference type="Proteomes" id="UP000305238">
    <property type="component" value="Unassembled WGS sequence"/>
</dbReference>